<accession>A0A261EW26</accession>
<organism evidence="2 3">
    <name type="scientific">Pseudoscardovia suis</name>
    <dbReference type="NCBI Taxonomy" id="987063"/>
    <lineage>
        <taxon>Bacteria</taxon>
        <taxon>Bacillati</taxon>
        <taxon>Actinomycetota</taxon>
        <taxon>Actinomycetes</taxon>
        <taxon>Bifidobacteriales</taxon>
        <taxon>Bifidobacteriaceae</taxon>
        <taxon>Pseudoscardovia</taxon>
    </lineage>
</organism>
<sequence length="614" mass="66315">MPRHIKSALDADYSYDYASDTLRRNRPGLKRVQTVLVIVLLAVIFVGAGASYYSYRRLRDQARRIQELEQDAIKSMTTGASGTPSDYLTALKNNLSAAQSSTAQAKAIAHSGLWDIYTHVHGYSTDAKTLRSMTDIMDSITTDVLPQYTTALDGVSGASLYNADGSLNVTPITDAVTRIASMNDGLKQQIDSMDALADPRDQTLYDAYEKVVDSSSSVLVQMQSLSGLYEFLPNLLGANGPRTYIVLGEETGMGLAAGGYIESVGWMTAQNGTFNVNDFYSSDLWAQNAGVADVTGDQNNLFNVISGISYGSAFSSITANPNFPEVAQQANDFWSATDFAGHGTDADGVILFDPWALQQLVAVSGDVTLNGGLKLTADDTAQFLAHDIYDSVDADSFAKYYTEIVDNIVNEAFANMTMDKLLKLSDALVQCAEGRHAYVWSFHSEDQTTLRATKLAGEFSTDAKNPVVGVYNQQKHTSAMDWYLKRVSTVTKMADQTYHVRFELNNTLGSAVDMPSAIVGEANSEAQVGHQLQRVYVYTPAGSAISNFSVQSGAQVQTVPLGSTTVYTFQTDIGMAANDVIEFDVTCSKGAANLLLDQSPGSSDDLGVTYDYGL</sequence>
<dbReference type="Proteomes" id="UP000216454">
    <property type="component" value="Unassembled WGS sequence"/>
</dbReference>
<keyword evidence="1" id="KW-0812">Transmembrane</keyword>
<name>A0A261EW26_9BIFI</name>
<feature type="transmembrane region" description="Helical" evidence="1">
    <location>
        <begin position="32"/>
        <end position="55"/>
    </location>
</feature>
<reference evidence="2 3" key="1">
    <citation type="journal article" date="2017" name="BMC Genomics">
        <title>Comparative genomic and phylogenomic analyses of the Bifidobacteriaceae family.</title>
        <authorList>
            <person name="Lugli G.A."/>
            <person name="Milani C."/>
            <person name="Turroni F."/>
            <person name="Duranti S."/>
            <person name="Mancabelli L."/>
            <person name="Mangifesta M."/>
            <person name="Ferrario C."/>
            <person name="Modesto M."/>
            <person name="Mattarelli P."/>
            <person name="Jiri K."/>
            <person name="van Sinderen D."/>
            <person name="Ventura M."/>
        </authorList>
    </citation>
    <scope>NUCLEOTIDE SEQUENCE [LARGE SCALE GENOMIC DNA]</scope>
    <source>
        <strain evidence="2 3">DSM 24744</strain>
    </source>
</reference>
<keyword evidence="1" id="KW-1133">Transmembrane helix</keyword>
<gene>
    <name evidence="2" type="ORF">PSSU_1137</name>
</gene>
<keyword evidence="1" id="KW-0472">Membrane</keyword>
<dbReference type="InterPro" id="IPR025101">
    <property type="entry name" value="DUF4012"/>
</dbReference>
<keyword evidence="3" id="KW-1185">Reference proteome</keyword>
<protein>
    <recommendedName>
        <fullName evidence="4">Chemotaxis protein</fullName>
    </recommendedName>
</protein>
<dbReference type="Pfam" id="PF13196">
    <property type="entry name" value="DUF4012"/>
    <property type="match status" value="1"/>
</dbReference>
<proteinExistence type="predicted"/>
<evidence type="ECO:0000256" key="1">
    <source>
        <dbReference type="SAM" id="Phobius"/>
    </source>
</evidence>
<evidence type="ECO:0000313" key="2">
    <source>
        <dbReference type="EMBL" id="OZG51069.1"/>
    </source>
</evidence>
<dbReference type="AlphaFoldDB" id="A0A261EW26"/>
<evidence type="ECO:0000313" key="3">
    <source>
        <dbReference type="Proteomes" id="UP000216454"/>
    </source>
</evidence>
<comment type="caution">
    <text evidence="2">The sequence shown here is derived from an EMBL/GenBank/DDBJ whole genome shotgun (WGS) entry which is preliminary data.</text>
</comment>
<dbReference type="EMBL" id="MWWQ01000010">
    <property type="protein sequence ID" value="OZG51069.1"/>
    <property type="molecule type" value="Genomic_DNA"/>
</dbReference>
<evidence type="ECO:0008006" key="4">
    <source>
        <dbReference type="Google" id="ProtNLM"/>
    </source>
</evidence>